<protein>
    <submittedName>
        <fullName evidence="1">Uncharacterized protein</fullName>
    </submittedName>
</protein>
<reference evidence="1" key="1">
    <citation type="journal article" date="2020" name="Nature">
        <title>Giant virus diversity and host interactions through global metagenomics.</title>
        <authorList>
            <person name="Schulz F."/>
            <person name="Roux S."/>
            <person name="Paez-Espino D."/>
            <person name="Jungbluth S."/>
            <person name="Walsh D.A."/>
            <person name="Denef V.J."/>
            <person name="McMahon K.D."/>
            <person name="Konstantinidis K.T."/>
            <person name="Eloe-Fadrosh E.A."/>
            <person name="Kyrpides N.C."/>
            <person name="Woyke T."/>
        </authorList>
    </citation>
    <scope>NUCLEOTIDE SEQUENCE</scope>
    <source>
        <strain evidence="1">GVMAG-S-1101172-89</strain>
    </source>
</reference>
<name>A0A6C0K427_9ZZZZ</name>
<proteinExistence type="predicted"/>
<evidence type="ECO:0000313" key="1">
    <source>
        <dbReference type="EMBL" id="QHU12802.1"/>
    </source>
</evidence>
<dbReference type="AlphaFoldDB" id="A0A6C0K427"/>
<dbReference type="EMBL" id="MN740810">
    <property type="protein sequence ID" value="QHU12802.1"/>
    <property type="molecule type" value="Genomic_DNA"/>
</dbReference>
<sequence length="382" mass="42551">MNVDVWNSFFVENDTDQPCRTRCGYAPNEALRSLQKTLGESGSASTARAIHLAADIVCSGGLEALFRLVWEYALTHIGLASPRIFVYLSQRIKEVDGMLKTLPDEMAYSNETFQIRIGEMIIVLRDAPTQTILSWPKVAQETHAETWIRAVAVDPVTETAVLRRVWQSGADNNILRIAGGNLCKAVIDGSTEKSLFWVKWLLDHEALVNRVHHGASLSTLERGPATLAARQRKHVSYFILQLFGEMYKEFAAKQMIRMNEETSTLVSLWTTPPKGLGATARRQILTILTQILTEVPKWKIPAAPALIKDPLYLTNAVKAVPKFFQEVLAYDPPKKAAEIQKALKSKTPPKPKVKPVTTTGAMTQMEAYERAMEAYLTGSGKK</sequence>
<accession>A0A6C0K427</accession>
<organism evidence="1">
    <name type="scientific">viral metagenome</name>
    <dbReference type="NCBI Taxonomy" id="1070528"/>
    <lineage>
        <taxon>unclassified sequences</taxon>
        <taxon>metagenomes</taxon>
        <taxon>organismal metagenomes</taxon>
    </lineage>
</organism>